<dbReference type="Proteomes" id="UP001237642">
    <property type="component" value="Unassembled WGS sequence"/>
</dbReference>
<keyword evidence="3" id="KW-0999">Mitochondrion inner membrane</keyword>
<dbReference type="PROSITE" id="PS51758">
    <property type="entry name" value="LETM1_RBD"/>
    <property type="match status" value="1"/>
</dbReference>
<comment type="subcellular location">
    <subcellularLocation>
        <location evidence="1">Mitochondrion inner membrane</location>
        <topology evidence="1">Single-pass membrane protein</topology>
    </subcellularLocation>
</comment>
<dbReference type="GO" id="GO:0030003">
    <property type="term" value="P:intracellular monoatomic cation homeostasis"/>
    <property type="evidence" value="ECO:0007669"/>
    <property type="project" value="TreeGrafter"/>
</dbReference>
<keyword evidence="11" id="KW-1185">Reference proteome</keyword>
<protein>
    <submittedName>
        <fullName evidence="10">Mitochondrial proton/calcium exchanger protein</fullName>
    </submittedName>
</protein>
<reference evidence="10" key="2">
    <citation type="submission" date="2023-05" db="EMBL/GenBank/DDBJ databases">
        <authorList>
            <person name="Schelkunov M.I."/>
        </authorList>
    </citation>
    <scope>NUCLEOTIDE SEQUENCE</scope>
    <source>
        <strain evidence="10">Hsosn_3</strain>
        <tissue evidence="10">Leaf</tissue>
    </source>
</reference>
<keyword evidence="5 7" id="KW-0496">Mitochondrion</keyword>
<evidence type="ECO:0000256" key="2">
    <source>
        <dbReference type="ARBA" id="ARBA00022692"/>
    </source>
</evidence>
<evidence type="ECO:0000313" key="10">
    <source>
        <dbReference type="EMBL" id="KAK1395697.1"/>
    </source>
</evidence>
<evidence type="ECO:0000313" key="11">
    <source>
        <dbReference type="Proteomes" id="UP001237642"/>
    </source>
</evidence>
<dbReference type="Pfam" id="PF07766">
    <property type="entry name" value="LETM1_RBD"/>
    <property type="match status" value="1"/>
</dbReference>
<keyword evidence="8" id="KW-0175">Coiled coil</keyword>
<evidence type="ECO:0000256" key="4">
    <source>
        <dbReference type="ARBA" id="ARBA00022989"/>
    </source>
</evidence>
<accession>A0AAD8J4A5</accession>
<dbReference type="AlphaFoldDB" id="A0AAD8J4A5"/>
<evidence type="ECO:0000256" key="8">
    <source>
        <dbReference type="SAM" id="Coils"/>
    </source>
</evidence>
<sequence length="662" mass="75292">MACQALLRRKNSFVFSGQSAAVLLFGSRVRAPPPFQHCNANNLLRPYSSIPIYPTNPPSIKPHYVSVRHFSTPTSEVVTDSDDDSDWVSQANGSRSKNQKNFLITCLSATCTNIFNIGRFLVHAPFMSRLDWLRWREDMGIYLTWLLATIRFNKTYLRAHVTVTGRLLLKLCWGESLSIKERKLLSRTTAELLRIAPRATNISLPFVEFLLPHFHTLFRILPSPFLRTMKQQEAARKKLKARFDYANFLQDTAGEMALVAQNSESGGIQKTADEYFRFASRCLQGKLVSNAKILRFAKLFNDEITLDNISRSCLMNMCKCIGITPYGSDDFVRFMLRERLKSIKKGDELIQEKGVESLSEDELHKVCRERGINSGEEMHQQLRDWLDLSLRHSIPSSLLILSRDYIVSGKKCEEAILDALCSLPDDLRYIVGATFLPSNDSIIYKHRKLESLDVQEKQIKEEERELSKLTQSDNHTTLDVAFKEMTIPTANGASGARLCDLSNADAILVSALSLKMESEKFVRLINEEIHLCNSVQDNEGADGEKEAKNAQRGGMEMNNLDSEVYVNLKVSSLLRNRADAMFRKIDHVDAKIDERWRDLERYCDGKVDLEVVAAAALYLKDAFDKEGIQELTCNHSKYKEEIMKLSTEAELCRPSLENVDDS</sequence>
<organism evidence="10 11">
    <name type="scientific">Heracleum sosnowskyi</name>
    <dbReference type="NCBI Taxonomy" id="360622"/>
    <lineage>
        <taxon>Eukaryota</taxon>
        <taxon>Viridiplantae</taxon>
        <taxon>Streptophyta</taxon>
        <taxon>Embryophyta</taxon>
        <taxon>Tracheophyta</taxon>
        <taxon>Spermatophyta</taxon>
        <taxon>Magnoliopsida</taxon>
        <taxon>eudicotyledons</taxon>
        <taxon>Gunneridae</taxon>
        <taxon>Pentapetalae</taxon>
        <taxon>asterids</taxon>
        <taxon>campanulids</taxon>
        <taxon>Apiales</taxon>
        <taxon>Apiaceae</taxon>
        <taxon>Apioideae</taxon>
        <taxon>apioid superclade</taxon>
        <taxon>Tordylieae</taxon>
        <taxon>Tordyliinae</taxon>
        <taxon>Heracleum</taxon>
    </lineage>
</organism>
<evidence type="ECO:0000256" key="6">
    <source>
        <dbReference type="ARBA" id="ARBA00023136"/>
    </source>
</evidence>
<keyword evidence="6" id="KW-0472">Membrane</keyword>
<feature type="coiled-coil region" evidence="8">
    <location>
        <begin position="445"/>
        <end position="472"/>
    </location>
</feature>
<proteinExistence type="predicted"/>
<evidence type="ECO:0000256" key="1">
    <source>
        <dbReference type="ARBA" id="ARBA00004434"/>
    </source>
</evidence>
<evidence type="ECO:0000256" key="3">
    <source>
        <dbReference type="ARBA" id="ARBA00022792"/>
    </source>
</evidence>
<evidence type="ECO:0000259" key="9">
    <source>
        <dbReference type="PROSITE" id="PS51758"/>
    </source>
</evidence>
<evidence type="ECO:0000256" key="5">
    <source>
        <dbReference type="ARBA" id="ARBA00023128"/>
    </source>
</evidence>
<evidence type="ECO:0000256" key="7">
    <source>
        <dbReference type="PROSITE-ProRule" id="PRU01094"/>
    </source>
</evidence>
<dbReference type="PANTHER" id="PTHR14009:SF1">
    <property type="entry name" value="MITOCHONDRIAL PROTON_CALCIUM EXCHANGER PROTEIN"/>
    <property type="match status" value="1"/>
</dbReference>
<reference evidence="10" key="1">
    <citation type="submission" date="2023-02" db="EMBL/GenBank/DDBJ databases">
        <title>Genome of toxic invasive species Heracleum sosnowskyi carries increased number of genes despite the absence of recent whole-genome duplications.</title>
        <authorList>
            <person name="Schelkunov M."/>
            <person name="Shtratnikova V."/>
            <person name="Makarenko M."/>
            <person name="Klepikova A."/>
            <person name="Omelchenko D."/>
            <person name="Novikova G."/>
            <person name="Obukhova E."/>
            <person name="Bogdanov V."/>
            <person name="Penin A."/>
            <person name="Logacheva M."/>
        </authorList>
    </citation>
    <scope>NUCLEOTIDE SEQUENCE</scope>
    <source>
        <strain evidence="10">Hsosn_3</strain>
        <tissue evidence="10">Leaf</tissue>
    </source>
</reference>
<feature type="domain" description="Letm1 RBD" evidence="9">
    <location>
        <begin position="237"/>
        <end position="425"/>
    </location>
</feature>
<keyword evidence="4" id="KW-1133">Transmembrane helix</keyword>
<keyword evidence="2" id="KW-0812">Transmembrane</keyword>
<name>A0AAD8J4A5_9APIA</name>
<dbReference type="InterPro" id="IPR044202">
    <property type="entry name" value="LETM1/MDM38-like"/>
</dbReference>
<dbReference type="GO" id="GO:0043022">
    <property type="term" value="F:ribosome binding"/>
    <property type="evidence" value="ECO:0007669"/>
    <property type="project" value="InterPro"/>
</dbReference>
<dbReference type="GO" id="GO:0005743">
    <property type="term" value="C:mitochondrial inner membrane"/>
    <property type="evidence" value="ECO:0007669"/>
    <property type="project" value="UniProtKB-SubCell"/>
</dbReference>
<dbReference type="InterPro" id="IPR033122">
    <property type="entry name" value="LETM1-like_RBD"/>
</dbReference>
<gene>
    <name evidence="10" type="ORF">POM88_005560</name>
</gene>
<dbReference type="PANTHER" id="PTHR14009">
    <property type="entry name" value="LEUCINE ZIPPER-EF-HAND CONTAINING TRANSMEMBRANE PROTEIN"/>
    <property type="match status" value="1"/>
</dbReference>
<dbReference type="EMBL" id="JAUIZM010000002">
    <property type="protein sequence ID" value="KAK1395697.1"/>
    <property type="molecule type" value="Genomic_DNA"/>
</dbReference>
<comment type="caution">
    <text evidence="10">The sequence shown here is derived from an EMBL/GenBank/DDBJ whole genome shotgun (WGS) entry which is preliminary data.</text>
</comment>